<organism evidence="1 2">
    <name type="scientific">Candidatus Onthousia excrementipullorum</name>
    <dbReference type="NCBI Taxonomy" id="2840884"/>
    <lineage>
        <taxon>Bacteria</taxon>
        <taxon>Bacillati</taxon>
        <taxon>Bacillota</taxon>
        <taxon>Bacilli</taxon>
        <taxon>Candidatus Onthousia</taxon>
    </lineage>
</organism>
<evidence type="ECO:0000313" key="1">
    <source>
        <dbReference type="EMBL" id="HIR58974.1"/>
    </source>
</evidence>
<name>A0A9D1J3B5_9FIRM</name>
<sequence>MKYNFMQVTFWFNEIDDFKKYQKILDEELNKDFSPFNLTGVPTNVDFIIPRITSDTIGGHTKFNMSKINVQLVTRFDNDFIDDFDKCYEYVKNRAFMVFNVLKNKCNLKILYSAINLNCEKEDANPIEKILTNIFNTNVNSKDICEVGVKLSQKINNKYYYIISLNDAKMVSFTKKIEQGALNQNIIIPLISEKKLRIEKMLLAFSIEVNDKCNFNNFDDYNTELANLEEMFKTFYNKNINLKEQIDNNKII</sequence>
<evidence type="ECO:0000313" key="2">
    <source>
        <dbReference type="Proteomes" id="UP000824232"/>
    </source>
</evidence>
<accession>A0A9D1J3B5</accession>
<proteinExistence type="predicted"/>
<reference evidence="1" key="2">
    <citation type="journal article" date="2021" name="PeerJ">
        <title>Extensive microbial diversity within the chicken gut microbiome revealed by metagenomics and culture.</title>
        <authorList>
            <person name="Gilroy R."/>
            <person name="Ravi A."/>
            <person name="Getino M."/>
            <person name="Pursley I."/>
            <person name="Horton D.L."/>
            <person name="Alikhan N.F."/>
            <person name="Baker D."/>
            <person name="Gharbi K."/>
            <person name="Hall N."/>
            <person name="Watson M."/>
            <person name="Adriaenssens E.M."/>
            <person name="Foster-Nyarko E."/>
            <person name="Jarju S."/>
            <person name="Secka A."/>
            <person name="Antonio M."/>
            <person name="Oren A."/>
            <person name="Chaudhuri R.R."/>
            <person name="La Ragione R."/>
            <person name="Hildebrand F."/>
            <person name="Pallen M.J."/>
        </authorList>
    </citation>
    <scope>NUCLEOTIDE SEQUENCE</scope>
    <source>
        <strain evidence="1">CHK184-20233</strain>
    </source>
</reference>
<reference evidence="1" key="1">
    <citation type="submission" date="2020-10" db="EMBL/GenBank/DDBJ databases">
        <authorList>
            <person name="Gilroy R."/>
        </authorList>
    </citation>
    <scope>NUCLEOTIDE SEQUENCE</scope>
    <source>
        <strain evidence="1">CHK184-20233</strain>
    </source>
</reference>
<dbReference type="EMBL" id="DVHC01000030">
    <property type="protein sequence ID" value="HIR58974.1"/>
    <property type="molecule type" value="Genomic_DNA"/>
</dbReference>
<dbReference type="Proteomes" id="UP000824232">
    <property type="component" value="Unassembled WGS sequence"/>
</dbReference>
<dbReference type="AlphaFoldDB" id="A0A9D1J3B5"/>
<comment type="caution">
    <text evidence="1">The sequence shown here is derived from an EMBL/GenBank/DDBJ whole genome shotgun (WGS) entry which is preliminary data.</text>
</comment>
<protein>
    <submittedName>
        <fullName evidence="1">Uncharacterized protein</fullName>
    </submittedName>
</protein>
<gene>
    <name evidence="1" type="ORF">IAB38_02890</name>
</gene>